<dbReference type="Proteomes" id="UP000008810">
    <property type="component" value="Chromosome 2"/>
</dbReference>
<evidence type="ECO:0000256" key="2">
    <source>
        <dbReference type="SAM" id="Phobius"/>
    </source>
</evidence>
<evidence type="ECO:0000256" key="1">
    <source>
        <dbReference type="SAM" id="MobiDB-lite"/>
    </source>
</evidence>
<feature type="domain" description="DUF4220" evidence="3">
    <location>
        <begin position="54"/>
        <end position="490"/>
    </location>
</feature>
<feature type="transmembrane region" description="Helical" evidence="2">
    <location>
        <begin position="137"/>
        <end position="157"/>
    </location>
</feature>
<dbReference type="InterPro" id="IPR007658">
    <property type="entry name" value="DUF594"/>
</dbReference>
<keyword evidence="6" id="KW-1185">Reference proteome</keyword>
<evidence type="ECO:0000313" key="4">
    <source>
        <dbReference type="EMBL" id="KQK11312.1"/>
    </source>
</evidence>
<feature type="transmembrane region" description="Helical" evidence="2">
    <location>
        <begin position="111"/>
        <end position="131"/>
    </location>
</feature>
<keyword evidence="2" id="KW-0472">Membrane</keyword>
<dbReference type="AlphaFoldDB" id="I1HUS5"/>
<feature type="region of interest" description="Disordered" evidence="1">
    <location>
        <begin position="211"/>
        <end position="230"/>
    </location>
</feature>
<sequence>MAAPAVATENHYYKIPFITGLVILAVLALFLLHVLGSLRRMSSHKLLHGLVSGAYMLSYALASYTLGLMQFSEYYVDEFPVWALCLLLLLGSTDSLTACSLSDMENWKGAYVNHLLKGIAVMYIIVSVVYVNTDSGAGYLQAPLWAIFFAIVLQSYTRLTSMRMASKAHLLCQNVKLIADYMKHEHNLPVPGQKHDPVTMEGYRYVVGGERRQKEKENSNGARPGARTRTGYRKEDYEKITTVEEIWECKGSLLRPDDSKRGQRLKDLCLSMALSKMLNRRFAGFELAEAKLAFKKTHDFVFGVGGLLAGEKAPHERAFRIIEEELAFVHDLYYTRYPYLYRKSRIFALGLPVTMVTLCSWLTYELYVHFKLLQKTKATPNSNTYLHTTLVLMIGVTFLEGFQLYLHMASSWFKVALIRSYVTRRQENNPLGRPGPHLPVAGPSGTNDTSKTRSESWEEGPFYQKIVGLVLSLKGLRPWERKIGQYSLLDNFDGSRRTSTCLHRVTLCLLDKANKGYKGQKRVSLPDEVKQAVIASLVKSKGHLKNGVKSLEENNILEKFPWACKLDTDGTTATRTILVWHIATTFCKHQLSQDIDKQQLSKLSKDERTAVETASLVANRLSDYCAYLVAFEPNLLPDHSADSASILRETIAEARSSSLQGAKKMKGKCDELMSLVKDADAVANADASLVLLGGRLGKKLTEEEPALRWTVLSEFWAEMMLYVAPCEDAQARAHLEALARGGEFITHLWALLTHAGVLKREQDLTGVLKRERDPMDAV</sequence>
<feature type="transmembrane region" description="Helical" evidence="2">
    <location>
        <begin position="346"/>
        <end position="364"/>
    </location>
</feature>
<dbReference type="GeneID" id="112270610"/>
<name>I1HUS5_BRADI</name>
<reference evidence="4" key="2">
    <citation type="submission" date="2017-06" db="EMBL/GenBank/DDBJ databases">
        <title>WGS assembly of Brachypodium distachyon.</title>
        <authorList>
            <consortium name="The International Brachypodium Initiative"/>
            <person name="Lucas S."/>
            <person name="Harmon-Smith M."/>
            <person name="Lail K."/>
            <person name="Tice H."/>
            <person name="Grimwood J."/>
            <person name="Bruce D."/>
            <person name="Barry K."/>
            <person name="Shu S."/>
            <person name="Lindquist E."/>
            <person name="Wang M."/>
            <person name="Pitluck S."/>
            <person name="Vogel J.P."/>
            <person name="Garvin D.F."/>
            <person name="Mockler T.C."/>
            <person name="Schmutz J."/>
            <person name="Rokhsar D."/>
            <person name="Bevan M.W."/>
        </authorList>
    </citation>
    <scope>NUCLEOTIDE SEQUENCE</scope>
    <source>
        <strain evidence="4">Bd21</strain>
    </source>
</reference>
<dbReference type="HOGENOM" id="CLU_008762_1_1_1"/>
<accession>I1HUS5</accession>
<gene>
    <name evidence="5" type="primary">LOC112270610</name>
    <name evidence="4" type="ORF">BRADI_2g59390v3</name>
</gene>
<dbReference type="KEGG" id="bdi:112270610"/>
<dbReference type="OMA" id="WACDANT"/>
<dbReference type="InterPro" id="IPR025315">
    <property type="entry name" value="DUF4220"/>
</dbReference>
<dbReference type="EnsemblPlants" id="KQK11312">
    <property type="protein sequence ID" value="KQK11312"/>
    <property type="gene ID" value="BRADI_2g59390v3"/>
</dbReference>
<dbReference type="PANTHER" id="PTHR31325">
    <property type="entry name" value="OS01G0798800 PROTEIN-RELATED"/>
    <property type="match status" value="1"/>
</dbReference>
<evidence type="ECO:0000259" key="3">
    <source>
        <dbReference type="Pfam" id="PF13968"/>
    </source>
</evidence>
<dbReference type="EMBL" id="CM000881">
    <property type="protein sequence ID" value="KQK11312.1"/>
    <property type="molecule type" value="Genomic_DNA"/>
</dbReference>
<dbReference type="Pfam" id="PF04578">
    <property type="entry name" value="DUF594"/>
    <property type="match status" value="1"/>
</dbReference>
<dbReference type="RefSeq" id="XP_024314193.1">
    <property type="nucleotide sequence ID" value="XM_024458425.1"/>
</dbReference>
<reference evidence="5" key="3">
    <citation type="submission" date="2018-08" db="UniProtKB">
        <authorList>
            <consortium name="EnsemblPlants"/>
        </authorList>
    </citation>
    <scope>IDENTIFICATION</scope>
    <source>
        <strain evidence="5">cv. Bd21</strain>
    </source>
</reference>
<protein>
    <recommendedName>
        <fullName evidence="3">DUF4220 domain-containing protein</fullName>
    </recommendedName>
</protein>
<feature type="transmembrane region" description="Helical" evidence="2">
    <location>
        <begin position="79"/>
        <end position="99"/>
    </location>
</feature>
<feature type="transmembrane region" description="Helical" evidence="2">
    <location>
        <begin position="46"/>
        <end position="67"/>
    </location>
</feature>
<dbReference type="eggNOG" id="ENOG502QSWW">
    <property type="taxonomic scope" value="Eukaryota"/>
</dbReference>
<dbReference type="Gramene" id="KQK11312">
    <property type="protein sequence ID" value="KQK11312"/>
    <property type="gene ID" value="BRADI_2g59390v3"/>
</dbReference>
<evidence type="ECO:0000313" key="6">
    <source>
        <dbReference type="Proteomes" id="UP000008810"/>
    </source>
</evidence>
<keyword evidence="2" id="KW-0812">Transmembrane</keyword>
<dbReference type="Pfam" id="PF13968">
    <property type="entry name" value="DUF4220"/>
    <property type="match status" value="1"/>
</dbReference>
<keyword evidence="2" id="KW-1133">Transmembrane helix</keyword>
<dbReference type="OrthoDB" id="1559504at2759"/>
<feature type="region of interest" description="Disordered" evidence="1">
    <location>
        <begin position="428"/>
        <end position="456"/>
    </location>
</feature>
<evidence type="ECO:0000313" key="5">
    <source>
        <dbReference type="EnsemblPlants" id="KQK11312"/>
    </source>
</evidence>
<reference evidence="4 5" key="1">
    <citation type="journal article" date="2010" name="Nature">
        <title>Genome sequencing and analysis of the model grass Brachypodium distachyon.</title>
        <authorList>
            <consortium name="International Brachypodium Initiative"/>
        </authorList>
    </citation>
    <scope>NUCLEOTIDE SEQUENCE [LARGE SCALE GENOMIC DNA]</scope>
    <source>
        <strain evidence="4 5">Bd21</strain>
    </source>
</reference>
<feature type="transmembrane region" description="Helical" evidence="2">
    <location>
        <begin position="12"/>
        <end position="34"/>
    </location>
</feature>
<organism evidence="4">
    <name type="scientific">Brachypodium distachyon</name>
    <name type="common">Purple false brome</name>
    <name type="synonym">Trachynia distachya</name>
    <dbReference type="NCBI Taxonomy" id="15368"/>
    <lineage>
        <taxon>Eukaryota</taxon>
        <taxon>Viridiplantae</taxon>
        <taxon>Streptophyta</taxon>
        <taxon>Embryophyta</taxon>
        <taxon>Tracheophyta</taxon>
        <taxon>Spermatophyta</taxon>
        <taxon>Magnoliopsida</taxon>
        <taxon>Liliopsida</taxon>
        <taxon>Poales</taxon>
        <taxon>Poaceae</taxon>
        <taxon>BOP clade</taxon>
        <taxon>Pooideae</taxon>
        <taxon>Stipodae</taxon>
        <taxon>Brachypodieae</taxon>
        <taxon>Brachypodium</taxon>
    </lineage>
</organism>
<proteinExistence type="predicted"/>